<accession>A0AAW1XTU8</accession>
<name>A0AAW1XTU8_RUBAR</name>
<gene>
    <name evidence="1" type="ORF">M0R45_015997</name>
</gene>
<reference evidence="1 2" key="1">
    <citation type="journal article" date="2023" name="G3 (Bethesda)">
        <title>A chromosome-length genome assembly and annotation of blackberry (Rubus argutus, cv. 'Hillquist').</title>
        <authorList>
            <person name="Bruna T."/>
            <person name="Aryal R."/>
            <person name="Dudchenko O."/>
            <person name="Sargent D.J."/>
            <person name="Mead D."/>
            <person name="Buti M."/>
            <person name="Cavallini A."/>
            <person name="Hytonen T."/>
            <person name="Andres J."/>
            <person name="Pham M."/>
            <person name="Weisz D."/>
            <person name="Mascagni F."/>
            <person name="Usai G."/>
            <person name="Natali L."/>
            <person name="Bassil N."/>
            <person name="Fernandez G.E."/>
            <person name="Lomsadze A."/>
            <person name="Armour M."/>
            <person name="Olukolu B."/>
            <person name="Poorten T."/>
            <person name="Britton C."/>
            <person name="Davik J."/>
            <person name="Ashrafi H."/>
            <person name="Aiden E.L."/>
            <person name="Borodovsky M."/>
            <person name="Worthington M."/>
        </authorList>
    </citation>
    <scope>NUCLEOTIDE SEQUENCE [LARGE SCALE GENOMIC DNA]</scope>
    <source>
        <strain evidence="1">PI 553951</strain>
    </source>
</reference>
<keyword evidence="2" id="KW-1185">Reference proteome</keyword>
<evidence type="ECO:0000313" key="1">
    <source>
        <dbReference type="EMBL" id="KAK9939298.1"/>
    </source>
</evidence>
<proteinExistence type="predicted"/>
<dbReference type="EMBL" id="JBEDUW010000003">
    <property type="protein sequence ID" value="KAK9939298.1"/>
    <property type="molecule type" value="Genomic_DNA"/>
</dbReference>
<comment type="caution">
    <text evidence="1">The sequence shown here is derived from an EMBL/GenBank/DDBJ whole genome shotgun (WGS) entry which is preliminary data.</text>
</comment>
<sequence>MKNLFEEESIIIPVVEPLSTSHELPLEVSFPISSSTHVASIKEALEFDKGQHEFPWFQDHVEMVISEHHNPSLEIFFALHIESRKRRWRWRRGKMKKSLASYLSIPTKGPRLLSRAHAISLMKIKHLMAPRPKPPDYS</sequence>
<evidence type="ECO:0000313" key="2">
    <source>
        <dbReference type="Proteomes" id="UP001457282"/>
    </source>
</evidence>
<protein>
    <submittedName>
        <fullName evidence="1">Uncharacterized protein</fullName>
    </submittedName>
</protein>
<dbReference type="AlphaFoldDB" id="A0AAW1XTU8"/>
<organism evidence="1 2">
    <name type="scientific">Rubus argutus</name>
    <name type="common">Southern blackberry</name>
    <dbReference type="NCBI Taxonomy" id="59490"/>
    <lineage>
        <taxon>Eukaryota</taxon>
        <taxon>Viridiplantae</taxon>
        <taxon>Streptophyta</taxon>
        <taxon>Embryophyta</taxon>
        <taxon>Tracheophyta</taxon>
        <taxon>Spermatophyta</taxon>
        <taxon>Magnoliopsida</taxon>
        <taxon>eudicotyledons</taxon>
        <taxon>Gunneridae</taxon>
        <taxon>Pentapetalae</taxon>
        <taxon>rosids</taxon>
        <taxon>fabids</taxon>
        <taxon>Rosales</taxon>
        <taxon>Rosaceae</taxon>
        <taxon>Rosoideae</taxon>
        <taxon>Rosoideae incertae sedis</taxon>
        <taxon>Rubus</taxon>
    </lineage>
</organism>
<dbReference type="Proteomes" id="UP001457282">
    <property type="component" value="Unassembled WGS sequence"/>
</dbReference>